<dbReference type="InterPro" id="IPR036047">
    <property type="entry name" value="F-box-like_dom_sf"/>
</dbReference>
<dbReference type="STRING" id="10195.A0A3M7S984"/>
<dbReference type="GO" id="GO:0000209">
    <property type="term" value="P:protein polyubiquitination"/>
    <property type="evidence" value="ECO:0007669"/>
    <property type="project" value="TreeGrafter"/>
</dbReference>
<organism evidence="2 3">
    <name type="scientific">Brachionus plicatilis</name>
    <name type="common">Marine rotifer</name>
    <name type="synonym">Brachionus muelleri</name>
    <dbReference type="NCBI Taxonomy" id="10195"/>
    <lineage>
        <taxon>Eukaryota</taxon>
        <taxon>Metazoa</taxon>
        <taxon>Spiralia</taxon>
        <taxon>Gnathifera</taxon>
        <taxon>Rotifera</taxon>
        <taxon>Eurotatoria</taxon>
        <taxon>Monogononta</taxon>
        <taxon>Pseudotrocha</taxon>
        <taxon>Ploima</taxon>
        <taxon>Brachionidae</taxon>
        <taxon>Brachionus</taxon>
    </lineage>
</organism>
<dbReference type="AlphaFoldDB" id="A0A3M7S984"/>
<dbReference type="Proteomes" id="UP000276133">
    <property type="component" value="Unassembled WGS sequence"/>
</dbReference>
<sequence>MDKLATNLDELPFDLMIEIMDRLNPKDLGKLCQVNKNLYKISNDEFYWKQRYLHDLPKWNVLYSHSYTNSNFEAYKERYTSICPELVIQNQILDYLETFQRRQKALNARSTSENISIENSFRLSATSVLSKFSNFFNLNIFGPRSEPKIDKLVMFGPGLETTTSCLVTKILWDSDFKTLGMIPGKDGYGSGIKLKLFNSKPFNLTILYTNVKKIRSSSKHCLDQNRLLVATQNENDQVYELQPRVREACSDAVGFVYIIDSMHLKKLIEDNDVKEIENYRFELKVLMKEMDKNLPLLILSCNTNKDTESMSPISCAKIIEYLDIANLDREWCIRDCQIFQDKLKDAVLGFEWILSSVNNKSLINRIKKIENEDF</sequence>
<keyword evidence="3" id="KW-1185">Reference proteome</keyword>
<dbReference type="InterPro" id="IPR027417">
    <property type="entry name" value="P-loop_NTPase"/>
</dbReference>
<comment type="caution">
    <text evidence="2">The sequence shown here is derived from an EMBL/GenBank/DDBJ whole genome shotgun (WGS) entry which is preliminary data.</text>
</comment>
<dbReference type="InterPro" id="IPR039588">
    <property type="entry name" value="FBXO4"/>
</dbReference>
<dbReference type="OrthoDB" id="3219396at2759"/>
<dbReference type="EMBL" id="REGN01001847">
    <property type="protein sequence ID" value="RNA32110.1"/>
    <property type="molecule type" value="Genomic_DNA"/>
</dbReference>
<dbReference type="SUPFAM" id="SSF81383">
    <property type="entry name" value="F-box domain"/>
    <property type="match status" value="1"/>
</dbReference>
<dbReference type="Pfam" id="PF12937">
    <property type="entry name" value="F-box-like"/>
    <property type="match status" value="1"/>
</dbReference>
<dbReference type="PANTHER" id="PTHR16008">
    <property type="entry name" value="F-BOX ONLY PROTEIN 4"/>
    <property type="match status" value="1"/>
</dbReference>
<dbReference type="InterPro" id="IPR001810">
    <property type="entry name" value="F-box_dom"/>
</dbReference>
<evidence type="ECO:0000259" key="1">
    <source>
        <dbReference type="PROSITE" id="PS50181"/>
    </source>
</evidence>
<protein>
    <submittedName>
        <fullName evidence="2">F-box only 4 isoform X1</fullName>
    </submittedName>
</protein>
<dbReference type="PANTHER" id="PTHR16008:SF4">
    <property type="entry name" value="F-BOX ONLY PROTEIN 4"/>
    <property type="match status" value="1"/>
</dbReference>
<feature type="domain" description="F-box" evidence="1">
    <location>
        <begin position="5"/>
        <end position="51"/>
    </location>
</feature>
<evidence type="ECO:0000313" key="3">
    <source>
        <dbReference type="Proteomes" id="UP000276133"/>
    </source>
</evidence>
<gene>
    <name evidence="2" type="ORF">BpHYR1_050516</name>
</gene>
<dbReference type="GO" id="GO:0031146">
    <property type="term" value="P:SCF-dependent proteasomal ubiquitin-dependent protein catabolic process"/>
    <property type="evidence" value="ECO:0007669"/>
    <property type="project" value="InterPro"/>
</dbReference>
<dbReference type="Gene3D" id="3.40.50.300">
    <property type="entry name" value="P-loop containing nucleotide triphosphate hydrolases"/>
    <property type="match status" value="1"/>
</dbReference>
<reference evidence="2 3" key="1">
    <citation type="journal article" date="2018" name="Sci. Rep.">
        <title>Genomic signatures of local adaptation to the degree of environmental predictability in rotifers.</title>
        <authorList>
            <person name="Franch-Gras L."/>
            <person name="Hahn C."/>
            <person name="Garcia-Roger E.M."/>
            <person name="Carmona M.J."/>
            <person name="Serra M."/>
            <person name="Gomez A."/>
        </authorList>
    </citation>
    <scope>NUCLEOTIDE SEQUENCE [LARGE SCALE GENOMIC DNA]</scope>
    <source>
        <strain evidence="2">HYR1</strain>
    </source>
</reference>
<evidence type="ECO:0000313" key="2">
    <source>
        <dbReference type="EMBL" id="RNA32110.1"/>
    </source>
</evidence>
<dbReference type="PROSITE" id="PS50181">
    <property type="entry name" value="FBOX"/>
    <property type="match status" value="1"/>
</dbReference>
<proteinExistence type="predicted"/>
<dbReference type="GO" id="GO:0019005">
    <property type="term" value="C:SCF ubiquitin ligase complex"/>
    <property type="evidence" value="ECO:0007669"/>
    <property type="project" value="TreeGrafter"/>
</dbReference>
<name>A0A3M7S984_BRAPC</name>
<dbReference type="Gene3D" id="1.20.1280.50">
    <property type="match status" value="1"/>
</dbReference>
<accession>A0A3M7S984</accession>
<dbReference type="SMART" id="SM00256">
    <property type="entry name" value="FBOX"/>
    <property type="match status" value="1"/>
</dbReference>